<dbReference type="EMBL" id="BAAFZP010000001">
    <property type="protein sequence ID" value="GAB1582337.1"/>
    <property type="molecule type" value="Genomic_DNA"/>
</dbReference>
<accession>A0ABQ0H091</accession>
<dbReference type="Pfam" id="PF01263">
    <property type="entry name" value="Aldose_epim"/>
    <property type="match status" value="1"/>
</dbReference>
<dbReference type="Proteomes" id="UP001628091">
    <property type="component" value="Unassembled WGS sequence"/>
</dbReference>
<protein>
    <recommendedName>
        <fullName evidence="5">Aldose 1-epimerase</fullName>
        <ecNumber evidence="5">5.1.3.3</ecNumber>
    </recommendedName>
</protein>
<sequence length="343" mass="37168">MHIVTSEIFGETPDGEAVHRITLSGGGLTAKVLTWGAAIQDLRLEGHEPSLVLGYQDFADYPAHSPHMGAIAGRSANRIRNGTFTIDGTTYEVDRNFLGAHNLHGGRKGLGKRVWRVTGSGPDFVTLAILSPDGEMGFPGNLNVSCTYMLSPGGTLVVRLEAVTDKPTICNLIHHSYFNLDDGGKTDILDHQVMIGAEAYLPSNEALMPDGRVLPVEGTALDFRDFRPVRREENGAQVVYDNNFCLAAARGPLKWCAAAKGAKSGVRLDVSTTEPGVQFYAGNTVARPAVGLTGKPYDNYAGLCFEPQIWPDSPSFPYFPQAVLRPGEVYAQTTHYSFSRGRR</sequence>
<dbReference type="InterPro" id="IPR011013">
    <property type="entry name" value="Gal_mutarotase_sf_dom"/>
</dbReference>
<reference evidence="6 7" key="1">
    <citation type="submission" date="2024-10" db="EMBL/GenBank/DDBJ databases">
        <title>Isolation, draft genome sequencing and identification of Phyllobacterium sp. NSA23, isolated from leaf soil.</title>
        <authorList>
            <person name="Akita H."/>
        </authorList>
    </citation>
    <scope>NUCLEOTIDE SEQUENCE [LARGE SCALE GENOMIC DNA]</scope>
    <source>
        <strain evidence="6 7">NSA23</strain>
    </source>
</reference>
<evidence type="ECO:0000256" key="1">
    <source>
        <dbReference type="ARBA" id="ARBA00005028"/>
    </source>
</evidence>
<evidence type="ECO:0000256" key="4">
    <source>
        <dbReference type="ARBA" id="ARBA00023277"/>
    </source>
</evidence>
<dbReference type="CDD" id="cd09019">
    <property type="entry name" value="galactose_mutarotase_like"/>
    <property type="match status" value="1"/>
</dbReference>
<evidence type="ECO:0000256" key="3">
    <source>
        <dbReference type="ARBA" id="ARBA00023235"/>
    </source>
</evidence>
<evidence type="ECO:0000313" key="6">
    <source>
        <dbReference type="EMBL" id="GAB1582337.1"/>
    </source>
</evidence>
<name>A0ABQ0H091_9HYPH</name>
<dbReference type="PANTHER" id="PTHR10091:SF49">
    <property type="entry name" value="ALDOSE 1-EPIMERASE"/>
    <property type="match status" value="1"/>
</dbReference>
<comment type="similarity">
    <text evidence="2 5">Belongs to the aldose epimerase family.</text>
</comment>
<dbReference type="InterPro" id="IPR008183">
    <property type="entry name" value="Aldose_1/G6P_1-epimerase"/>
</dbReference>
<evidence type="ECO:0000256" key="2">
    <source>
        <dbReference type="ARBA" id="ARBA00006206"/>
    </source>
</evidence>
<dbReference type="InterPro" id="IPR015443">
    <property type="entry name" value="Aldose_1-epimerase"/>
</dbReference>
<comment type="caution">
    <text evidence="6">The sequence shown here is derived from an EMBL/GenBank/DDBJ whole genome shotgun (WGS) entry which is preliminary data.</text>
</comment>
<dbReference type="NCBIfam" id="NF008277">
    <property type="entry name" value="PRK11055.1"/>
    <property type="match status" value="1"/>
</dbReference>
<comment type="catalytic activity">
    <reaction evidence="5">
        <text>alpha-D-glucose = beta-D-glucose</text>
        <dbReference type="Rhea" id="RHEA:10264"/>
        <dbReference type="ChEBI" id="CHEBI:15903"/>
        <dbReference type="ChEBI" id="CHEBI:17925"/>
        <dbReference type="EC" id="5.1.3.3"/>
    </reaction>
</comment>
<dbReference type="SUPFAM" id="SSF74650">
    <property type="entry name" value="Galactose mutarotase-like"/>
    <property type="match status" value="1"/>
</dbReference>
<keyword evidence="4 5" id="KW-0119">Carbohydrate metabolism</keyword>
<dbReference type="Gene3D" id="2.70.98.10">
    <property type="match status" value="1"/>
</dbReference>
<evidence type="ECO:0000256" key="5">
    <source>
        <dbReference type="PIRNR" id="PIRNR005096"/>
    </source>
</evidence>
<proteinExistence type="inferred from homology"/>
<dbReference type="EC" id="5.1.3.3" evidence="5"/>
<organism evidence="6 7">
    <name type="scientific">Phyllobacterium phragmitis</name>
    <dbReference type="NCBI Taxonomy" id="2670329"/>
    <lineage>
        <taxon>Bacteria</taxon>
        <taxon>Pseudomonadati</taxon>
        <taxon>Pseudomonadota</taxon>
        <taxon>Alphaproteobacteria</taxon>
        <taxon>Hyphomicrobiales</taxon>
        <taxon>Phyllobacteriaceae</taxon>
        <taxon>Phyllobacterium</taxon>
    </lineage>
</organism>
<keyword evidence="3 5" id="KW-0413">Isomerase</keyword>
<comment type="pathway">
    <text evidence="1 5">Carbohydrate metabolism; hexose metabolism.</text>
</comment>
<keyword evidence="7" id="KW-1185">Reference proteome</keyword>
<dbReference type="PIRSF" id="PIRSF005096">
    <property type="entry name" value="GALM"/>
    <property type="match status" value="1"/>
</dbReference>
<dbReference type="InterPro" id="IPR014718">
    <property type="entry name" value="GH-type_carb-bd"/>
</dbReference>
<evidence type="ECO:0000313" key="7">
    <source>
        <dbReference type="Proteomes" id="UP001628091"/>
    </source>
</evidence>
<dbReference type="InterPro" id="IPR047215">
    <property type="entry name" value="Galactose_mutarotase-like"/>
</dbReference>
<gene>
    <name evidence="6" type="ORF">PPNSA23_22800</name>
</gene>
<dbReference type="PANTHER" id="PTHR10091">
    <property type="entry name" value="ALDOSE-1-EPIMERASE"/>
    <property type="match status" value="1"/>
</dbReference>